<sequence>MITPALLAALQEAVRPDPLGQPLPSARTLYPGARSYCDIEFAAAEGYRPLLLDLHRPAPPGRARLLVYLHGGGWMRGSRRRHSLPLAEITAAGFAVACLDYRLTGEALFPAQLDDVHAGLRWLAARGDDPELDVETSGVVLWGESAGGHLAALAGLGVHADAQDAPSPTITGVVDWFGPADLPAMGDPADPHTREARLVGGPLGQRPAEARAASPVVHAHRGAPPFLIMHGTEDSLVPLAQSRTLAEALTLAGAEAELIAVPGAEHGWFGTDDTGPLVARVLEFAARLLPAGTPSDTPSRTPSGEKR</sequence>
<evidence type="ECO:0000313" key="3">
    <source>
        <dbReference type="EMBL" id="AYC43805.1"/>
    </source>
</evidence>
<reference evidence="3 4" key="1">
    <citation type="submission" date="2018-09" db="EMBL/GenBank/DDBJ databases">
        <title>Production of Trimethoprim by Streptomyces sp. 3E-1.</title>
        <authorList>
            <person name="Kang H.J."/>
            <person name="Kim S.B."/>
        </authorList>
    </citation>
    <scope>NUCLEOTIDE SEQUENCE [LARGE SCALE GENOMIC DNA]</scope>
    <source>
        <strain evidence="3 4">3E-1</strain>
    </source>
</reference>
<dbReference type="InterPro" id="IPR050300">
    <property type="entry name" value="GDXG_lipolytic_enzyme"/>
</dbReference>
<dbReference type="PANTHER" id="PTHR48081:SF13">
    <property type="entry name" value="ALPHA_BETA HYDROLASE"/>
    <property type="match status" value="1"/>
</dbReference>
<dbReference type="GeneID" id="91286905"/>
<dbReference type="AlphaFoldDB" id="A0AAI8PT12"/>
<evidence type="ECO:0000313" key="4">
    <source>
        <dbReference type="Proteomes" id="UP000265765"/>
    </source>
</evidence>
<dbReference type="EC" id="3.1.1.1" evidence="3"/>
<dbReference type="Proteomes" id="UP000265765">
    <property type="component" value="Chromosome"/>
</dbReference>
<dbReference type="EMBL" id="CP032427">
    <property type="protein sequence ID" value="AYC43805.1"/>
    <property type="molecule type" value="Genomic_DNA"/>
</dbReference>
<dbReference type="SUPFAM" id="SSF53474">
    <property type="entry name" value="alpha/beta-Hydrolases"/>
    <property type="match status" value="1"/>
</dbReference>
<proteinExistence type="predicted"/>
<dbReference type="Gene3D" id="3.40.50.1820">
    <property type="entry name" value="alpha/beta hydrolase"/>
    <property type="match status" value="1"/>
</dbReference>
<organism evidence="3 4">
    <name type="scientific">Streptomyces griseorubiginosus</name>
    <dbReference type="NCBI Taxonomy" id="67304"/>
    <lineage>
        <taxon>Bacteria</taxon>
        <taxon>Bacillati</taxon>
        <taxon>Actinomycetota</taxon>
        <taxon>Actinomycetes</taxon>
        <taxon>Kitasatosporales</taxon>
        <taxon>Streptomycetaceae</taxon>
        <taxon>Streptomyces</taxon>
    </lineage>
</organism>
<dbReference type="InterPro" id="IPR049492">
    <property type="entry name" value="BD-FAE-like_dom"/>
</dbReference>
<evidence type="ECO:0000259" key="2">
    <source>
        <dbReference type="Pfam" id="PF20434"/>
    </source>
</evidence>
<keyword evidence="1 3" id="KW-0378">Hydrolase</keyword>
<dbReference type="PANTHER" id="PTHR48081">
    <property type="entry name" value="AB HYDROLASE SUPERFAMILY PROTEIN C4A8.06C"/>
    <property type="match status" value="1"/>
</dbReference>
<dbReference type="RefSeq" id="WP_246091246.1">
    <property type="nucleotide sequence ID" value="NZ_CP032427.1"/>
</dbReference>
<evidence type="ECO:0000256" key="1">
    <source>
        <dbReference type="ARBA" id="ARBA00022801"/>
    </source>
</evidence>
<feature type="domain" description="BD-FAE-like" evidence="2">
    <location>
        <begin position="52"/>
        <end position="249"/>
    </location>
</feature>
<name>A0AAI8PT12_9ACTN</name>
<accession>A0AAI8PT12</accession>
<gene>
    <name evidence="3" type="primary">nlhH_7</name>
    <name evidence="3" type="ORF">DWG14_08113</name>
</gene>
<dbReference type="Pfam" id="PF20434">
    <property type="entry name" value="BD-FAE"/>
    <property type="match status" value="1"/>
</dbReference>
<protein>
    <submittedName>
        <fullName evidence="3">Carboxylesterase NlhH</fullName>
        <ecNumber evidence="3">3.1.1.1</ecNumber>
    </submittedName>
</protein>
<dbReference type="KEGG" id="sge:DWG14_08113"/>
<dbReference type="GO" id="GO:0106435">
    <property type="term" value="F:carboxylesterase activity"/>
    <property type="evidence" value="ECO:0007669"/>
    <property type="project" value="UniProtKB-EC"/>
</dbReference>
<dbReference type="InterPro" id="IPR029058">
    <property type="entry name" value="AB_hydrolase_fold"/>
</dbReference>